<accession>A0A2P6QTW6</accession>
<name>A0A2P6QTW6_ROSCH</name>
<evidence type="ECO:0000313" key="3">
    <source>
        <dbReference type="Proteomes" id="UP000238479"/>
    </source>
</evidence>
<proteinExistence type="predicted"/>
<keyword evidence="1" id="KW-0472">Membrane</keyword>
<sequence>MLYTPASTQRIRNYSLVRNNWIFCYGFGTILQAIGACFHNLSLESKSRTGSSTA</sequence>
<dbReference type="AlphaFoldDB" id="A0A2P6QTW6"/>
<dbReference type="Proteomes" id="UP000238479">
    <property type="component" value="Chromosome 4"/>
</dbReference>
<keyword evidence="3" id="KW-1185">Reference proteome</keyword>
<feature type="transmembrane region" description="Helical" evidence="1">
    <location>
        <begin position="20"/>
        <end position="41"/>
    </location>
</feature>
<organism evidence="2 3">
    <name type="scientific">Rosa chinensis</name>
    <name type="common">China rose</name>
    <dbReference type="NCBI Taxonomy" id="74649"/>
    <lineage>
        <taxon>Eukaryota</taxon>
        <taxon>Viridiplantae</taxon>
        <taxon>Streptophyta</taxon>
        <taxon>Embryophyta</taxon>
        <taxon>Tracheophyta</taxon>
        <taxon>Spermatophyta</taxon>
        <taxon>Magnoliopsida</taxon>
        <taxon>eudicotyledons</taxon>
        <taxon>Gunneridae</taxon>
        <taxon>Pentapetalae</taxon>
        <taxon>rosids</taxon>
        <taxon>fabids</taxon>
        <taxon>Rosales</taxon>
        <taxon>Rosaceae</taxon>
        <taxon>Rosoideae</taxon>
        <taxon>Rosoideae incertae sedis</taxon>
        <taxon>Rosa</taxon>
    </lineage>
</organism>
<dbReference type="Gramene" id="PRQ37630">
    <property type="protein sequence ID" value="PRQ37630"/>
    <property type="gene ID" value="RchiOBHm_Chr4g0404771"/>
</dbReference>
<evidence type="ECO:0000313" key="2">
    <source>
        <dbReference type="EMBL" id="PRQ37630.1"/>
    </source>
</evidence>
<dbReference type="EMBL" id="PDCK01000042">
    <property type="protein sequence ID" value="PRQ37630.1"/>
    <property type="molecule type" value="Genomic_DNA"/>
</dbReference>
<evidence type="ECO:0000256" key="1">
    <source>
        <dbReference type="SAM" id="Phobius"/>
    </source>
</evidence>
<reference evidence="2 3" key="1">
    <citation type="journal article" date="2018" name="Nat. Genet.">
        <title>The Rosa genome provides new insights in the design of modern roses.</title>
        <authorList>
            <person name="Bendahmane M."/>
        </authorList>
    </citation>
    <scope>NUCLEOTIDE SEQUENCE [LARGE SCALE GENOMIC DNA]</scope>
    <source>
        <strain evidence="3">cv. Old Blush</strain>
    </source>
</reference>
<gene>
    <name evidence="2" type="ORF">RchiOBHm_Chr4g0404771</name>
</gene>
<keyword evidence="1" id="KW-1133">Transmembrane helix</keyword>
<keyword evidence="1" id="KW-0812">Transmembrane</keyword>
<comment type="caution">
    <text evidence="2">The sequence shown here is derived from an EMBL/GenBank/DDBJ whole genome shotgun (WGS) entry which is preliminary data.</text>
</comment>
<protein>
    <submittedName>
        <fullName evidence="2">Uncharacterized protein</fullName>
    </submittedName>
</protein>